<evidence type="ECO:0000259" key="2">
    <source>
        <dbReference type="PROSITE" id="PS50858"/>
    </source>
</evidence>
<dbReference type="PANTHER" id="PTHR16019:SF25">
    <property type="entry name" value="BSD DOMAIN-CONTAINING PROTEIN 1-LIKE"/>
    <property type="match status" value="1"/>
</dbReference>
<dbReference type="SUPFAM" id="SSF140383">
    <property type="entry name" value="BSD domain-like"/>
    <property type="match status" value="1"/>
</dbReference>
<dbReference type="PANTHER" id="PTHR16019">
    <property type="entry name" value="SYNAPSE-ASSOCIATED PROTEIN"/>
    <property type="match status" value="1"/>
</dbReference>
<feature type="compositionally biased region" description="Acidic residues" evidence="1">
    <location>
        <begin position="250"/>
        <end position="266"/>
    </location>
</feature>
<proteinExistence type="predicted"/>
<reference evidence="3 4" key="1">
    <citation type="journal article" date="2021" name="Nat. Commun.">
        <title>Incipient diploidization of the medicinal plant Perilla within 10,000 years.</title>
        <authorList>
            <person name="Zhang Y."/>
            <person name="Shen Q."/>
            <person name="Leng L."/>
            <person name="Zhang D."/>
            <person name="Chen S."/>
            <person name="Shi Y."/>
            <person name="Ning Z."/>
            <person name="Chen S."/>
        </authorList>
    </citation>
    <scope>NUCLEOTIDE SEQUENCE [LARGE SCALE GENOMIC DNA]</scope>
    <source>
        <strain evidence="4">cv. PC099</strain>
    </source>
</reference>
<dbReference type="Pfam" id="PF03909">
    <property type="entry name" value="BSD"/>
    <property type="match status" value="1"/>
</dbReference>
<dbReference type="SMART" id="SM00751">
    <property type="entry name" value="BSD"/>
    <property type="match status" value="1"/>
</dbReference>
<feature type="domain" description="BSD" evidence="2">
    <location>
        <begin position="179"/>
        <end position="231"/>
    </location>
</feature>
<dbReference type="EMBL" id="SDAM02029600">
    <property type="protein sequence ID" value="KAH6755534.1"/>
    <property type="molecule type" value="Genomic_DNA"/>
</dbReference>
<keyword evidence="4" id="KW-1185">Reference proteome</keyword>
<protein>
    <recommendedName>
        <fullName evidence="2">BSD domain-containing protein</fullName>
    </recommendedName>
</protein>
<accession>A0AAD4NWU9</accession>
<organism evidence="3 4">
    <name type="scientific">Perilla frutescens var. hirtella</name>
    <name type="common">Perilla citriodora</name>
    <name type="synonym">Perilla setoyensis</name>
    <dbReference type="NCBI Taxonomy" id="608512"/>
    <lineage>
        <taxon>Eukaryota</taxon>
        <taxon>Viridiplantae</taxon>
        <taxon>Streptophyta</taxon>
        <taxon>Embryophyta</taxon>
        <taxon>Tracheophyta</taxon>
        <taxon>Spermatophyta</taxon>
        <taxon>Magnoliopsida</taxon>
        <taxon>eudicotyledons</taxon>
        <taxon>Gunneridae</taxon>
        <taxon>Pentapetalae</taxon>
        <taxon>asterids</taxon>
        <taxon>lamiids</taxon>
        <taxon>Lamiales</taxon>
        <taxon>Lamiaceae</taxon>
        <taxon>Nepetoideae</taxon>
        <taxon>Elsholtzieae</taxon>
        <taxon>Perilla</taxon>
    </lineage>
</organism>
<feature type="compositionally biased region" description="Low complexity" evidence="1">
    <location>
        <begin position="354"/>
        <end position="364"/>
    </location>
</feature>
<dbReference type="Gene3D" id="1.10.3970.10">
    <property type="entry name" value="BSD domain"/>
    <property type="match status" value="1"/>
</dbReference>
<feature type="region of interest" description="Disordered" evidence="1">
    <location>
        <begin position="1"/>
        <end position="25"/>
    </location>
</feature>
<comment type="caution">
    <text evidence="3">The sequence shown here is derived from an EMBL/GenBank/DDBJ whole genome shotgun (WGS) entry which is preliminary data.</text>
</comment>
<feature type="compositionally biased region" description="Acidic residues" evidence="1">
    <location>
        <begin position="402"/>
        <end position="420"/>
    </location>
</feature>
<feature type="compositionally biased region" description="Basic and acidic residues" evidence="1">
    <location>
        <begin position="268"/>
        <end position="294"/>
    </location>
</feature>
<evidence type="ECO:0000313" key="4">
    <source>
        <dbReference type="Proteomes" id="UP001190926"/>
    </source>
</evidence>
<evidence type="ECO:0000256" key="1">
    <source>
        <dbReference type="SAM" id="MobiDB-lite"/>
    </source>
</evidence>
<dbReference type="InterPro" id="IPR005607">
    <property type="entry name" value="BSD_dom"/>
</dbReference>
<gene>
    <name evidence="3" type="ORF">C2S53_011888</name>
</gene>
<dbReference type="GO" id="GO:0005737">
    <property type="term" value="C:cytoplasm"/>
    <property type="evidence" value="ECO:0007669"/>
    <property type="project" value="TreeGrafter"/>
</dbReference>
<name>A0AAD4NWU9_PERFH</name>
<dbReference type="Proteomes" id="UP001190926">
    <property type="component" value="Unassembled WGS sequence"/>
</dbReference>
<feature type="region of interest" description="Disordered" evidence="1">
    <location>
        <begin position="250"/>
        <end position="298"/>
    </location>
</feature>
<sequence>MDFFKSVFSEPTPDPSPTSPPTSTWGFGSTLLQSIASKSESLIDNYYKDLQEFSSGFKKETSVIREAASRAVQELPARLESGAAIAQESLEAVGQAIDNVGSTVSDIIGKDLNFASNDRLDQSDDHDNVGSSTASRDAELNFIANNAKPYSRIDAMIRALQCDIRTYIDEVEESGFSDWELGFRLEERRKEIEGLLDENSAIAEILGEVVPGNVDEEAFWCRYFYRVDKVVKMEEARLRMVKRAISSEGEEELSWDVDDDDDDCDNGGEYKLKDDELNNKDGEEEKGNKLKDDGSSTCLASPSSSIMLLKGSKIMMLDNEDGAGVSGGLVDDESLGERSLCHEKEEASEGKLGSDISIISSQRSSHGEDDLGWDEIEDIRSGDESNVGDAAVDVGKRVSGAEQDEELTWDIDDDDEPIRL</sequence>
<dbReference type="InterPro" id="IPR051494">
    <property type="entry name" value="BSD_domain-containing"/>
</dbReference>
<evidence type="ECO:0000313" key="3">
    <source>
        <dbReference type="EMBL" id="KAH6755534.1"/>
    </source>
</evidence>
<dbReference type="InterPro" id="IPR035925">
    <property type="entry name" value="BSD_dom_sf"/>
</dbReference>
<feature type="region of interest" description="Disordered" evidence="1">
    <location>
        <begin position="341"/>
        <end position="420"/>
    </location>
</feature>
<dbReference type="AlphaFoldDB" id="A0AAD4NWU9"/>
<dbReference type="PROSITE" id="PS50858">
    <property type="entry name" value="BSD"/>
    <property type="match status" value="1"/>
</dbReference>